<evidence type="ECO:0000313" key="3">
    <source>
        <dbReference type="Proteomes" id="UP001305414"/>
    </source>
</evidence>
<comment type="caution">
    <text evidence="2">The sequence shown here is derived from an EMBL/GenBank/DDBJ whole genome shotgun (WGS) entry which is preliminary data.</text>
</comment>
<feature type="region of interest" description="Disordered" evidence="1">
    <location>
        <begin position="89"/>
        <end position="149"/>
    </location>
</feature>
<dbReference type="GO" id="GO:0001181">
    <property type="term" value="F:RNA polymerase I general transcription initiation factor activity"/>
    <property type="evidence" value="ECO:0007669"/>
    <property type="project" value="InterPro"/>
</dbReference>
<evidence type="ECO:0000256" key="1">
    <source>
        <dbReference type="SAM" id="MobiDB-lite"/>
    </source>
</evidence>
<sequence>MPESVGLSRSMGPFALSVPPNLLGVHSHKQPHGIRQRDEQSRAPSLHADSDVETHFSSTSRLPSETINPLSHSPDTLRQLALAGLRPEDELPSQIHKRFPHEPLPTRSSTKHREEAVSPVDSDGGATSGTETDATVTSQQTKKPEEIADAVRHTERMRHLSTMTAIMHRCLRDGDIPRAKRAFGLLLRTRDVDIRLDNLWAIGSEILMRDGEEAKDEEEGVNSPSEAKKPSSSQRRLRRDSDVVPLDIHNSDSDSSIAETEDEVLEEVDEENSGTPRPPQRWGSAANIAQVKLYFETLAQQYPHDPHRPRTPTAATFWPALFGIELYNLDAELQSATHQIYTETSFPSFSSPSSSRSASPDRDGYKSDRMDIDYDEDMAYRNAEDELGIEGGGRKASARHAALDSLRAATQRGALEITLRMDTILENAPYSTLPELLRLRAHAALFIGDLYLPSRFIERYRRREQHEEGGGRYNSGGISSLQEAERRLKTHVKTPEEHVALARRGEEQERARGFFRRVVETKGRLEDWILRSLEEDDEEE</sequence>
<dbReference type="Pfam" id="PF04090">
    <property type="entry name" value="Rrn11"/>
    <property type="match status" value="1"/>
</dbReference>
<accession>A0AAN7Z292</accession>
<dbReference type="GO" id="GO:0042790">
    <property type="term" value="P:nucleolar large rRNA transcription by RNA polymerase I"/>
    <property type="evidence" value="ECO:0007669"/>
    <property type="project" value="TreeGrafter"/>
</dbReference>
<proteinExistence type="predicted"/>
<dbReference type="InterPro" id="IPR007224">
    <property type="entry name" value="TIF_Rrn11"/>
</dbReference>
<feature type="compositionally biased region" description="Polar residues" evidence="1">
    <location>
        <begin position="55"/>
        <end position="75"/>
    </location>
</feature>
<dbReference type="PANTHER" id="PTHR28244">
    <property type="entry name" value="RNA POLYMERASE I-SPECIFIC TRANSCRIPTION INITIATION FACTOR RRN11"/>
    <property type="match status" value="1"/>
</dbReference>
<feature type="region of interest" description="Disordered" evidence="1">
    <location>
        <begin position="211"/>
        <end position="283"/>
    </location>
</feature>
<feature type="compositionally biased region" description="Low complexity" evidence="1">
    <location>
        <begin position="345"/>
        <end position="358"/>
    </location>
</feature>
<reference evidence="2 3" key="1">
    <citation type="submission" date="2023-10" db="EMBL/GenBank/DDBJ databases">
        <title>Draft genome sequence of Xylaria bambusicola isolate GMP-LS, the root and basal stem rot pathogen of sugarcane in Indonesia.</title>
        <authorList>
            <person name="Selvaraj P."/>
            <person name="Muralishankar V."/>
            <person name="Muruganantham S."/>
            <person name="Sp S."/>
            <person name="Haryani S."/>
            <person name="Lau K.J.X."/>
            <person name="Naqvi N.I."/>
        </authorList>
    </citation>
    <scope>NUCLEOTIDE SEQUENCE [LARGE SCALE GENOMIC DNA]</scope>
    <source>
        <strain evidence="2">GMP-LS</strain>
    </source>
</reference>
<dbReference type="EMBL" id="JAWHQM010000001">
    <property type="protein sequence ID" value="KAK5624443.1"/>
    <property type="molecule type" value="Genomic_DNA"/>
</dbReference>
<gene>
    <name evidence="2" type="ORF">RRF57_000159</name>
</gene>
<dbReference type="InterPro" id="IPR053029">
    <property type="entry name" value="RNA_pol_I-specific_init_factor"/>
</dbReference>
<dbReference type="Proteomes" id="UP001305414">
    <property type="component" value="Unassembled WGS sequence"/>
</dbReference>
<dbReference type="GO" id="GO:0070860">
    <property type="term" value="C:RNA polymerase I core factor complex"/>
    <property type="evidence" value="ECO:0007669"/>
    <property type="project" value="TreeGrafter"/>
</dbReference>
<feature type="compositionally biased region" description="Basic and acidic residues" evidence="1">
    <location>
        <begin position="359"/>
        <end position="369"/>
    </location>
</feature>
<organism evidence="2 3">
    <name type="scientific">Xylaria bambusicola</name>
    <dbReference type="NCBI Taxonomy" id="326684"/>
    <lineage>
        <taxon>Eukaryota</taxon>
        <taxon>Fungi</taxon>
        <taxon>Dikarya</taxon>
        <taxon>Ascomycota</taxon>
        <taxon>Pezizomycotina</taxon>
        <taxon>Sordariomycetes</taxon>
        <taxon>Xylariomycetidae</taxon>
        <taxon>Xylariales</taxon>
        <taxon>Xylariaceae</taxon>
        <taxon>Xylaria</taxon>
    </lineage>
</organism>
<name>A0AAN7Z292_9PEZI</name>
<dbReference type="GO" id="GO:0017025">
    <property type="term" value="F:TBP-class protein binding"/>
    <property type="evidence" value="ECO:0007669"/>
    <property type="project" value="TreeGrafter"/>
</dbReference>
<keyword evidence="3" id="KW-1185">Reference proteome</keyword>
<protein>
    <submittedName>
        <fullName evidence="2">Uncharacterized protein</fullName>
    </submittedName>
</protein>
<feature type="compositionally biased region" description="Acidic residues" evidence="1">
    <location>
        <begin position="259"/>
        <end position="272"/>
    </location>
</feature>
<feature type="compositionally biased region" description="Polar residues" evidence="1">
    <location>
        <begin position="128"/>
        <end position="141"/>
    </location>
</feature>
<evidence type="ECO:0000313" key="2">
    <source>
        <dbReference type="EMBL" id="KAK5624443.1"/>
    </source>
</evidence>
<dbReference type="GO" id="GO:0001164">
    <property type="term" value="F:RNA polymerase I core promoter sequence-specific DNA binding"/>
    <property type="evidence" value="ECO:0007669"/>
    <property type="project" value="InterPro"/>
</dbReference>
<feature type="region of interest" description="Disordered" evidence="1">
    <location>
        <begin position="344"/>
        <end position="369"/>
    </location>
</feature>
<dbReference type="PANTHER" id="PTHR28244:SF1">
    <property type="entry name" value="RNA POLYMERASE I-SPECIFIC TRANSCRIPTION INITIATION FACTOR RRN11"/>
    <property type="match status" value="1"/>
</dbReference>
<feature type="region of interest" description="Disordered" evidence="1">
    <location>
        <begin position="1"/>
        <end position="75"/>
    </location>
</feature>
<dbReference type="AlphaFoldDB" id="A0AAN7Z292"/>